<reference evidence="2 3" key="1">
    <citation type="submission" date="2016-09" db="EMBL/GenBank/DDBJ databases">
        <title>Draft genome sequence for the type strain of Vulcanibacillus modesticaldus BR, a strictly anaerobic, moderately thermophilic, and nitrate-reducing bacterium from deep sea-hydrothermal vents of the Mid-Atlantic Ridge.</title>
        <authorList>
            <person name="Abin C.A."/>
            <person name="Hollibaugh J.T."/>
        </authorList>
    </citation>
    <scope>NUCLEOTIDE SEQUENCE [LARGE SCALE GENOMIC DNA]</scope>
    <source>
        <strain evidence="2 3">BR</strain>
    </source>
</reference>
<name>A0A1D2YVV0_9BACI</name>
<dbReference type="InterPro" id="IPR036866">
    <property type="entry name" value="RibonucZ/Hydroxyglut_hydro"/>
</dbReference>
<dbReference type="Gene3D" id="3.60.15.10">
    <property type="entry name" value="Ribonuclease Z/Hydroxyacylglutathione hydrolase-like"/>
    <property type="match status" value="1"/>
</dbReference>
<accession>A0A1D2YVV0</accession>
<dbReference type="InterPro" id="IPR001279">
    <property type="entry name" value="Metallo-B-lactamas"/>
</dbReference>
<dbReference type="Proteomes" id="UP000243739">
    <property type="component" value="Unassembled WGS sequence"/>
</dbReference>
<dbReference type="Pfam" id="PF00753">
    <property type="entry name" value="Lactamase_B"/>
    <property type="match status" value="1"/>
</dbReference>
<sequence length="241" mass="28259">MKIKSLGPRSIVISFPELDQINLLAIYGEKFTYLCDTYLGPDPMEQLKKVFRRDGRNQPIIVFNSHWDWDHIWGNCAFADSMIIAHKKCRENLEKGFWSELNKNKQYARGEVKPVFPNILFEKRLTFMEDGVEFFYSPGHTADSASCYDKKENILYVGDNVEFPIPYIQDKDLKHYINTLKMYLNLNPRYIITGHGENASIELIKSNLEYVKKLYQGINIDQSNWSSDMKERHLANMDKLK</sequence>
<dbReference type="SUPFAM" id="SSF56281">
    <property type="entry name" value="Metallo-hydrolase/oxidoreductase"/>
    <property type="match status" value="1"/>
</dbReference>
<dbReference type="PANTHER" id="PTHR42951">
    <property type="entry name" value="METALLO-BETA-LACTAMASE DOMAIN-CONTAINING"/>
    <property type="match status" value="1"/>
</dbReference>
<dbReference type="AlphaFoldDB" id="A0A1D2YVV0"/>
<evidence type="ECO:0000313" key="3">
    <source>
        <dbReference type="Proteomes" id="UP000243739"/>
    </source>
</evidence>
<evidence type="ECO:0000259" key="1">
    <source>
        <dbReference type="SMART" id="SM00849"/>
    </source>
</evidence>
<dbReference type="SMART" id="SM00849">
    <property type="entry name" value="Lactamase_B"/>
    <property type="match status" value="1"/>
</dbReference>
<dbReference type="RefSeq" id="WP_069656412.1">
    <property type="nucleotide sequence ID" value="NZ_MIJF01000014.1"/>
</dbReference>
<protein>
    <recommendedName>
        <fullName evidence="1">Metallo-beta-lactamase domain-containing protein</fullName>
    </recommendedName>
</protein>
<dbReference type="EMBL" id="MIJF01000014">
    <property type="protein sequence ID" value="OEF99755.1"/>
    <property type="molecule type" value="Genomic_DNA"/>
</dbReference>
<feature type="domain" description="Metallo-beta-lactamase" evidence="1">
    <location>
        <begin position="20"/>
        <end position="195"/>
    </location>
</feature>
<dbReference type="STRING" id="337097.BHF71_07595"/>
<evidence type="ECO:0000313" key="2">
    <source>
        <dbReference type="EMBL" id="OEF99755.1"/>
    </source>
</evidence>
<gene>
    <name evidence="2" type="ORF">BHF71_07595</name>
</gene>
<proteinExistence type="predicted"/>
<organism evidence="2 3">
    <name type="scientific">Vulcanibacillus modesticaldus</name>
    <dbReference type="NCBI Taxonomy" id="337097"/>
    <lineage>
        <taxon>Bacteria</taxon>
        <taxon>Bacillati</taxon>
        <taxon>Bacillota</taxon>
        <taxon>Bacilli</taxon>
        <taxon>Bacillales</taxon>
        <taxon>Bacillaceae</taxon>
        <taxon>Vulcanibacillus</taxon>
    </lineage>
</organism>
<dbReference type="PANTHER" id="PTHR42951:SF4">
    <property type="entry name" value="ACYL-COENZYME A THIOESTERASE MBLAC2"/>
    <property type="match status" value="1"/>
</dbReference>
<dbReference type="InterPro" id="IPR050855">
    <property type="entry name" value="NDM-1-like"/>
</dbReference>
<comment type="caution">
    <text evidence="2">The sequence shown here is derived from an EMBL/GenBank/DDBJ whole genome shotgun (WGS) entry which is preliminary data.</text>
</comment>
<keyword evidence="3" id="KW-1185">Reference proteome</keyword>